<reference evidence="4" key="1">
    <citation type="submission" date="2011-05" db="EMBL/GenBank/DDBJ databases">
        <authorList>
            <person name="Richards S.R."/>
            <person name="Qu J."/>
            <person name="Jiang H."/>
            <person name="Jhangiani S.N."/>
            <person name="Agravi P."/>
            <person name="Goodspeed R."/>
            <person name="Gross S."/>
            <person name="Mandapat C."/>
            <person name="Jackson L."/>
            <person name="Mathew T."/>
            <person name="Pu L."/>
            <person name="Thornton R."/>
            <person name="Saada N."/>
            <person name="Wilczek-Boney K.B."/>
            <person name="Lee S."/>
            <person name="Kovar C."/>
            <person name="Wu Y."/>
            <person name="Scherer S.E."/>
            <person name="Worley K.C."/>
            <person name="Muzny D.M."/>
            <person name="Gibbs R."/>
        </authorList>
    </citation>
    <scope>NUCLEOTIDE SEQUENCE</scope>
    <source>
        <strain evidence="4">Brora</strain>
    </source>
</reference>
<dbReference type="EMBL" id="JH431730">
    <property type="status" value="NOT_ANNOTATED_CDS"/>
    <property type="molecule type" value="Genomic_DNA"/>
</dbReference>
<dbReference type="STRING" id="126957.T1J029"/>
<dbReference type="GO" id="GO:0005254">
    <property type="term" value="F:chloride channel activity"/>
    <property type="evidence" value="ECO:0007669"/>
    <property type="project" value="UniProtKB-ARBA"/>
</dbReference>
<dbReference type="InterPro" id="IPR006028">
    <property type="entry name" value="GABAA/Glycine_rcpt"/>
</dbReference>
<dbReference type="eggNOG" id="KOG3644">
    <property type="taxonomic scope" value="Eukaryota"/>
</dbReference>
<feature type="transmembrane region" description="Helical" evidence="1">
    <location>
        <begin position="65"/>
        <end position="85"/>
    </location>
</feature>
<dbReference type="GO" id="GO:0005230">
    <property type="term" value="F:extracellular ligand-gated monoatomic ion channel activity"/>
    <property type="evidence" value="ECO:0007669"/>
    <property type="project" value="UniProtKB-ARBA"/>
</dbReference>
<dbReference type="Pfam" id="PF02932">
    <property type="entry name" value="Neur_chan_memb"/>
    <property type="match status" value="1"/>
</dbReference>
<dbReference type="InterPro" id="IPR036719">
    <property type="entry name" value="Neuro-gated_channel_TM_sf"/>
</dbReference>
<evidence type="ECO:0000313" key="4">
    <source>
        <dbReference type="Proteomes" id="UP000014500"/>
    </source>
</evidence>
<dbReference type="InterPro" id="IPR006029">
    <property type="entry name" value="Neurotrans-gated_channel_TM"/>
</dbReference>
<dbReference type="InterPro" id="IPR006201">
    <property type="entry name" value="Neur_channel"/>
</dbReference>
<evidence type="ECO:0000259" key="2">
    <source>
        <dbReference type="Pfam" id="PF02932"/>
    </source>
</evidence>
<dbReference type="GO" id="GO:0099095">
    <property type="term" value="F:ligand-gated monoatomic anion channel activity"/>
    <property type="evidence" value="ECO:0007669"/>
    <property type="project" value="UniProtKB-ARBA"/>
</dbReference>
<feature type="transmembrane region" description="Helical" evidence="1">
    <location>
        <begin position="126"/>
        <end position="147"/>
    </location>
</feature>
<dbReference type="PRINTS" id="PR00253">
    <property type="entry name" value="GABAARECEPTR"/>
</dbReference>
<organism evidence="3 4">
    <name type="scientific">Strigamia maritima</name>
    <name type="common">European centipede</name>
    <name type="synonym">Geophilus maritimus</name>
    <dbReference type="NCBI Taxonomy" id="126957"/>
    <lineage>
        <taxon>Eukaryota</taxon>
        <taxon>Metazoa</taxon>
        <taxon>Ecdysozoa</taxon>
        <taxon>Arthropoda</taxon>
        <taxon>Myriapoda</taxon>
        <taxon>Chilopoda</taxon>
        <taxon>Pleurostigmophora</taxon>
        <taxon>Geophilomorpha</taxon>
        <taxon>Linotaeniidae</taxon>
        <taxon>Strigamia</taxon>
    </lineage>
</organism>
<reference evidence="3" key="2">
    <citation type="submission" date="2015-02" db="UniProtKB">
        <authorList>
            <consortium name="EnsemblMetazoa"/>
        </authorList>
    </citation>
    <scope>IDENTIFICATION</scope>
</reference>
<dbReference type="InterPro" id="IPR038050">
    <property type="entry name" value="Neuro_actylchol_rec"/>
</dbReference>
<name>T1J029_STRMM</name>
<evidence type="ECO:0000256" key="1">
    <source>
        <dbReference type="SAM" id="Phobius"/>
    </source>
</evidence>
<dbReference type="GO" id="GO:0016020">
    <property type="term" value="C:membrane"/>
    <property type="evidence" value="ECO:0007669"/>
    <property type="project" value="InterPro"/>
</dbReference>
<protein>
    <recommendedName>
        <fullName evidence="2">Neurotransmitter-gated ion-channel transmembrane domain-containing protein</fullName>
    </recommendedName>
</protein>
<keyword evidence="1" id="KW-0472">Membrane</keyword>
<dbReference type="HOGENOM" id="CLU_096951_0_0_1"/>
<keyword evidence="1" id="KW-1133">Transmembrane helix</keyword>
<dbReference type="Gene3D" id="1.20.58.390">
    <property type="entry name" value="Neurotransmitter-gated ion-channel transmembrane domain"/>
    <property type="match status" value="1"/>
</dbReference>
<sequence length="188" mass="21500">MGQNGVKWKHFFYECSVTWNGPTNISFFHEFIAKEIQVPPEYKLQINTICISYNFVFKRIPTQHVFLLFLPSILIVCLSWISFWLDVNMAGPRVALGLTTLLTLSTQFSSAQKDLPAVATIKAMDIWMFACIFMVFASLLVYALAYISNQLKTLQTTIPVQQAPNSVGHRKHLRKLSVDMSQKVYKQS</sequence>
<evidence type="ECO:0000313" key="3">
    <source>
        <dbReference type="EnsemblMetazoa" id="SMAR006868-PA"/>
    </source>
</evidence>
<dbReference type="PhylomeDB" id="T1J029"/>
<accession>T1J029</accession>
<feature type="domain" description="Neurotransmitter-gated ion-channel transmembrane" evidence="2">
    <location>
        <begin position="69"/>
        <end position="147"/>
    </location>
</feature>
<dbReference type="AlphaFoldDB" id="T1J029"/>
<dbReference type="SUPFAM" id="SSF90112">
    <property type="entry name" value="Neurotransmitter-gated ion-channel transmembrane pore"/>
    <property type="match status" value="1"/>
</dbReference>
<dbReference type="EnsemblMetazoa" id="SMAR006868-RA">
    <property type="protein sequence ID" value="SMAR006868-PA"/>
    <property type="gene ID" value="SMAR006868"/>
</dbReference>
<dbReference type="PANTHER" id="PTHR18945">
    <property type="entry name" value="NEUROTRANSMITTER GATED ION CHANNEL"/>
    <property type="match status" value="1"/>
</dbReference>
<proteinExistence type="predicted"/>
<dbReference type="GO" id="GO:0004888">
    <property type="term" value="F:transmembrane signaling receptor activity"/>
    <property type="evidence" value="ECO:0007669"/>
    <property type="project" value="InterPro"/>
</dbReference>
<keyword evidence="1" id="KW-0812">Transmembrane</keyword>
<keyword evidence="4" id="KW-1185">Reference proteome</keyword>
<dbReference type="Proteomes" id="UP000014500">
    <property type="component" value="Unassembled WGS sequence"/>
</dbReference>